<dbReference type="CDD" id="cd00090">
    <property type="entry name" value="HTH_ARSR"/>
    <property type="match status" value="1"/>
</dbReference>
<protein>
    <submittedName>
        <fullName evidence="5">Lrp/AsnC family transcriptional regulator</fullName>
    </submittedName>
</protein>
<dbReference type="InterPro" id="IPR036388">
    <property type="entry name" value="WH-like_DNA-bd_sf"/>
</dbReference>
<evidence type="ECO:0000256" key="1">
    <source>
        <dbReference type="ARBA" id="ARBA00023015"/>
    </source>
</evidence>
<dbReference type="InterPro" id="IPR011991">
    <property type="entry name" value="ArsR-like_HTH"/>
</dbReference>
<feature type="domain" description="HTH asnC-type" evidence="4">
    <location>
        <begin position="7"/>
        <end position="68"/>
    </location>
</feature>
<dbReference type="InterPro" id="IPR000485">
    <property type="entry name" value="AsnC-type_HTH_dom"/>
</dbReference>
<dbReference type="InterPro" id="IPR019888">
    <property type="entry name" value="Tscrpt_reg_AsnC-like"/>
</dbReference>
<evidence type="ECO:0000313" key="6">
    <source>
        <dbReference type="Proteomes" id="UP001562159"/>
    </source>
</evidence>
<dbReference type="Gene3D" id="1.10.10.10">
    <property type="entry name" value="Winged helix-like DNA-binding domain superfamily/Winged helix DNA-binding domain"/>
    <property type="match status" value="1"/>
</dbReference>
<dbReference type="SUPFAM" id="SSF54909">
    <property type="entry name" value="Dimeric alpha+beta barrel"/>
    <property type="match status" value="1"/>
</dbReference>
<dbReference type="Pfam" id="PF13404">
    <property type="entry name" value="HTH_AsnC-type"/>
    <property type="match status" value="1"/>
</dbReference>
<dbReference type="Gene3D" id="3.30.70.920">
    <property type="match status" value="1"/>
</dbReference>
<dbReference type="PROSITE" id="PS00519">
    <property type="entry name" value="HTH_ASNC_1"/>
    <property type="match status" value="1"/>
</dbReference>
<dbReference type="PROSITE" id="PS50956">
    <property type="entry name" value="HTH_ASNC_2"/>
    <property type="match status" value="1"/>
</dbReference>
<evidence type="ECO:0000313" key="5">
    <source>
        <dbReference type="EMBL" id="MEY2183683.1"/>
    </source>
</evidence>
<dbReference type="SUPFAM" id="SSF46785">
    <property type="entry name" value="Winged helix' DNA-binding domain"/>
    <property type="match status" value="1"/>
</dbReference>
<keyword evidence="1" id="KW-0805">Transcription regulation</keyword>
<reference evidence="5 6" key="1">
    <citation type="submission" date="2024-07" db="EMBL/GenBank/DDBJ databases">
        <title>Molecular mechanisms and environmental adaptations of flagellar loss and biofilm growth of Rhodanobacter under environmental stress.</title>
        <authorList>
            <person name="Chen M."/>
        </authorList>
    </citation>
    <scope>NUCLEOTIDE SEQUENCE [LARGE SCALE GENOMIC DNA]</scope>
    <source>
        <strain evidence="5 6">RS22</strain>
    </source>
</reference>
<name>A0ABV4AW94_9GAMM</name>
<dbReference type="InterPro" id="IPR019887">
    <property type="entry name" value="Tscrpt_reg_AsnC/Lrp_C"/>
</dbReference>
<dbReference type="InterPro" id="IPR011008">
    <property type="entry name" value="Dimeric_a/b-barrel"/>
</dbReference>
<sequence>MAEEPLLDDFDRAILRRVQRDARATGEDIGAAIGLSAAAVQRRLKRLRQLGVITAEVAVVDPAAVGQAMGFIVGVEMERERADVLDAFRRQARTDPNVQQCYYVTGGTDFVLVVVAHDMADFEAFTRRLLLENENIRRYTTNVVMARDKVGLVVPV</sequence>
<evidence type="ECO:0000256" key="3">
    <source>
        <dbReference type="ARBA" id="ARBA00023163"/>
    </source>
</evidence>
<dbReference type="PRINTS" id="PR00033">
    <property type="entry name" value="HTHASNC"/>
</dbReference>
<keyword evidence="3" id="KW-0804">Transcription</keyword>
<dbReference type="SMART" id="SM00344">
    <property type="entry name" value="HTH_ASNC"/>
    <property type="match status" value="1"/>
</dbReference>
<evidence type="ECO:0000256" key="2">
    <source>
        <dbReference type="ARBA" id="ARBA00023125"/>
    </source>
</evidence>
<dbReference type="InterPro" id="IPR019885">
    <property type="entry name" value="Tscrpt_reg_HTH_AsnC-type_CS"/>
</dbReference>
<evidence type="ECO:0000259" key="4">
    <source>
        <dbReference type="PROSITE" id="PS50956"/>
    </source>
</evidence>
<proteinExistence type="predicted"/>
<accession>A0ABV4AW94</accession>
<dbReference type="PANTHER" id="PTHR30154">
    <property type="entry name" value="LEUCINE-RESPONSIVE REGULATORY PROTEIN"/>
    <property type="match status" value="1"/>
</dbReference>
<dbReference type="Pfam" id="PF01037">
    <property type="entry name" value="AsnC_trans_reg"/>
    <property type="match status" value="1"/>
</dbReference>
<dbReference type="PANTHER" id="PTHR30154:SF34">
    <property type="entry name" value="TRANSCRIPTIONAL REGULATOR AZLB"/>
    <property type="match status" value="1"/>
</dbReference>
<comment type="caution">
    <text evidence="5">The sequence shown here is derived from an EMBL/GenBank/DDBJ whole genome shotgun (WGS) entry which is preliminary data.</text>
</comment>
<gene>
    <name evidence="5" type="ORF">AB7878_14765</name>
</gene>
<dbReference type="InterPro" id="IPR036390">
    <property type="entry name" value="WH_DNA-bd_sf"/>
</dbReference>
<keyword evidence="2" id="KW-0238">DNA-binding</keyword>
<keyword evidence="6" id="KW-1185">Reference proteome</keyword>
<dbReference type="EMBL" id="JBGBPY010000001">
    <property type="protein sequence ID" value="MEY2183683.1"/>
    <property type="molecule type" value="Genomic_DNA"/>
</dbReference>
<organism evidence="5 6">
    <name type="scientific">Rhodanobacter humi</name>
    <dbReference type="NCBI Taxonomy" id="1888173"/>
    <lineage>
        <taxon>Bacteria</taxon>
        <taxon>Pseudomonadati</taxon>
        <taxon>Pseudomonadota</taxon>
        <taxon>Gammaproteobacteria</taxon>
        <taxon>Lysobacterales</taxon>
        <taxon>Rhodanobacteraceae</taxon>
        <taxon>Rhodanobacter</taxon>
    </lineage>
</organism>
<dbReference type="Proteomes" id="UP001562159">
    <property type="component" value="Unassembled WGS sequence"/>
</dbReference>